<name>A0ACC2I0A8_9PEZI</name>
<accession>A0ACC2I0A8</accession>
<reference evidence="1" key="1">
    <citation type="submission" date="2022-11" db="EMBL/GenBank/DDBJ databases">
        <title>Genome Sequence of Nemania bipapillata.</title>
        <authorList>
            <person name="Buettner E."/>
        </authorList>
    </citation>
    <scope>NUCLEOTIDE SEQUENCE</scope>
    <source>
        <strain evidence="1">CP14</strain>
    </source>
</reference>
<evidence type="ECO:0000313" key="1">
    <source>
        <dbReference type="EMBL" id="KAJ8108670.1"/>
    </source>
</evidence>
<keyword evidence="2" id="KW-1185">Reference proteome</keyword>
<sequence>MAHAMARPSGWIMVCAVLPTSFILLYPLVSRIRRRDQAPRPNGIQIISDPTNAKFEIIAVHGLGAHPEYTWTCNAHASGVGPRRKIHLLRDLLTESLPEARILSFAYNSDWLINAPIKTAQDIGKNLLDQLESHRQKRGQRLPIIFMGHSFGGIVIKEALILALRRSETAEQIIFDTSGIIFLGTPHQGSTLSIFAFLAAWVTGFLGSSTGLLLTLQHHSSQLSDLEVQFDHVRKSLRAKIHSIFETKPLYILGCLSLGLIVDRDSARGPADKVTNVDTDHSGLNKCLGPSDELYGAILGAVGEMRQQPSLLERGDKQIRDSYTNGKLNITRLSGSVLPMDQCYINLATVQRNEHPGQSTHEFGRPGFRTSLLDRLNIEEPNTDQHISLANLFEPCKIRGEEEYRRPRRVLIRGRPGVGKTTLCKKIVYDFIHCQQWNNYFTRLLWIPLRNLQGRQGRYKLADLLHDEYFAQYKDPQPILDVLYHECMKPDAAGTLFLLDGLDEIWHHRSLDNCLDGIVQELLNQPNVIVTSRPSVQLLGEFKGFDIELETIGFYSDQVREYVQQVARVDANRDITEGARESEKSQKIIEFLDEHPLVGDLVRIPIQLDALCFAWDDISNEEPQTMTDLYQAIESGLWKKDARHLRITSTNDILPAELEVLLRDEVILLEKLAFAGIYNNLTVFDAKTIRTLSKYLAMPGGKTIDQTLREVSFLRSSDVSSKDASRRYYFLHLTIQEYFAARHLKRMWIEGERFEVPKLPNARKETHRLAVYDWASGF</sequence>
<comment type="caution">
    <text evidence="1">The sequence shown here is derived from an EMBL/GenBank/DDBJ whole genome shotgun (WGS) entry which is preliminary data.</text>
</comment>
<evidence type="ECO:0000313" key="2">
    <source>
        <dbReference type="Proteomes" id="UP001153334"/>
    </source>
</evidence>
<organism evidence="1 2">
    <name type="scientific">Nemania bipapillata</name>
    <dbReference type="NCBI Taxonomy" id="110536"/>
    <lineage>
        <taxon>Eukaryota</taxon>
        <taxon>Fungi</taxon>
        <taxon>Dikarya</taxon>
        <taxon>Ascomycota</taxon>
        <taxon>Pezizomycotina</taxon>
        <taxon>Sordariomycetes</taxon>
        <taxon>Xylariomycetidae</taxon>
        <taxon>Xylariales</taxon>
        <taxon>Xylariaceae</taxon>
        <taxon>Nemania</taxon>
    </lineage>
</organism>
<protein>
    <submittedName>
        <fullName evidence="1">Uncharacterized protein</fullName>
    </submittedName>
</protein>
<dbReference type="EMBL" id="JAPESX010002239">
    <property type="protein sequence ID" value="KAJ8108670.1"/>
    <property type="molecule type" value="Genomic_DNA"/>
</dbReference>
<gene>
    <name evidence="1" type="ORF">ONZ43_g6353</name>
</gene>
<dbReference type="Proteomes" id="UP001153334">
    <property type="component" value="Unassembled WGS sequence"/>
</dbReference>
<proteinExistence type="predicted"/>